<dbReference type="GO" id="GO:0016491">
    <property type="term" value="F:oxidoreductase activity"/>
    <property type="evidence" value="ECO:0007669"/>
    <property type="project" value="UniProtKB-KW"/>
</dbReference>
<gene>
    <name evidence="4" type="ORF">GCM10011348_30870</name>
</gene>
<dbReference type="InterPro" id="IPR036291">
    <property type="entry name" value="NAD(P)-bd_dom_sf"/>
</dbReference>
<evidence type="ECO:0000256" key="1">
    <source>
        <dbReference type="ARBA" id="ARBA00023002"/>
    </source>
</evidence>
<accession>A0A917ZJV1</accession>
<name>A0A917ZJV1_9GAMM</name>
<dbReference type="SUPFAM" id="SSF55347">
    <property type="entry name" value="Glyceraldehyde-3-phosphate dehydrogenase-like, C-terminal domain"/>
    <property type="match status" value="1"/>
</dbReference>
<dbReference type="PANTHER" id="PTHR43818">
    <property type="entry name" value="BCDNA.GH03377"/>
    <property type="match status" value="1"/>
</dbReference>
<keyword evidence="1" id="KW-0560">Oxidoreductase</keyword>
<dbReference type="PANTHER" id="PTHR43818:SF11">
    <property type="entry name" value="BCDNA.GH03377"/>
    <property type="match status" value="1"/>
</dbReference>
<dbReference type="Gene3D" id="3.40.50.720">
    <property type="entry name" value="NAD(P)-binding Rossmann-like Domain"/>
    <property type="match status" value="1"/>
</dbReference>
<dbReference type="Pfam" id="PF22725">
    <property type="entry name" value="GFO_IDH_MocA_C3"/>
    <property type="match status" value="1"/>
</dbReference>
<protein>
    <submittedName>
        <fullName evidence="4">Myo-inositol 2-dehydrogenase</fullName>
    </submittedName>
</protein>
<proteinExistence type="predicted"/>
<dbReference type="SUPFAM" id="SSF51735">
    <property type="entry name" value="NAD(P)-binding Rossmann-fold domains"/>
    <property type="match status" value="1"/>
</dbReference>
<dbReference type="AlphaFoldDB" id="A0A917ZJV1"/>
<reference evidence="4 5" key="1">
    <citation type="journal article" date="2014" name="Int. J. Syst. Evol. Microbiol.">
        <title>Complete genome sequence of Corynebacterium casei LMG S-19264T (=DSM 44701T), isolated from a smear-ripened cheese.</title>
        <authorList>
            <consortium name="US DOE Joint Genome Institute (JGI-PGF)"/>
            <person name="Walter F."/>
            <person name="Albersmeier A."/>
            <person name="Kalinowski J."/>
            <person name="Ruckert C."/>
        </authorList>
    </citation>
    <scope>NUCLEOTIDE SEQUENCE [LARGE SCALE GENOMIC DNA]</scope>
    <source>
        <strain evidence="4 5">CGMCC 1.7286</strain>
    </source>
</reference>
<feature type="domain" description="GFO/IDH/MocA-like oxidoreductase" evidence="3">
    <location>
        <begin position="141"/>
        <end position="274"/>
    </location>
</feature>
<dbReference type="GO" id="GO:0000166">
    <property type="term" value="F:nucleotide binding"/>
    <property type="evidence" value="ECO:0007669"/>
    <property type="project" value="InterPro"/>
</dbReference>
<evidence type="ECO:0000313" key="4">
    <source>
        <dbReference type="EMBL" id="GGO84490.1"/>
    </source>
</evidence>
<dbReference type="InterPro" id="IPR000683">
    <property type="entry name" value="Gfo/Idh/MocA-like_OxRdtase_N"/>
</dbReference>
<dbReference type="EMBL" id="BMLT01000007">
    <property type="protein sequence ID" value="GGO84490.1"/>
    <property type="molecule type" value="Genomic_DNA"/>
</dbReference>
<keyword evidence="5" id="KW-1185">Reference proteome</keyword>
<comment type="caution">
    <text evidence="4">The sequence shown here is derived from an EMBL/GenBank/DDBJ whole genome shotgun (WGS) entry which is preliminary data.</text>
</comment>
<evidence type="ECO:0000259" key="2">
    <source>
        <dbReference type="Pfam" id="PF01408"/>
    </source>
</evidence>
<organism evidence="4 5">
    <name type="scientific">Marinobacterium nitratireducens</name>
    <dbReference type="NCBI Taxonomy" id="518897"/>
    <lineage>
        <taxon>Bacteria</taxon>
        <taxon>Pseudomonadati</taxon>
        <taxon>Pseudomonadota</taxon>
        <taxon>Gammaproteobacteria</taxon>
        <taxon>Oceanospirillales</taxon>
        <taxon>Oceanospirillaceae</taxon>
        <taxon>Marinobacterium</taxon>
    </lineage>
</organism>
<evidence type="ECO:0000313" key="5">
    <source>
        <dbReference type="Proteomes" id="UP000599578"/>
    </source>
</evidence>
<sequence>MARQLNFGVIGSGYMGKAYAIALRALPTVFRLPAEPICDMLATTSAGRAAEQARELGFRRSTGNWRELVEDPAIDVVAICSPTYMHREMALAAIAAGKHVICEKPLALSSAECAEMADAADRAGVCTLVGYNYIKNPATALARQLIEAGEIGEIVHFRGTHNEDFLMDPGLPMSWRLRKAFASEAGALGDLASHIINAAHFLCGPVAEVIGESQIIHAQRPNTAGVLEAVENDDQTQFLLRFESGVMGSIEASRIAAGRKMGLTYEIVGTRGTLLFDQERLAELKYYRADDPPHLQGFRTILIGPEHPDYGHFCIGTGHGFGYNDMIMVEMRDLVEGICGERPLWPRFRDAVHTAEVVDAVGRSQRERRWVKVGESE</sequence>
<evidence type="ECO:0000259" key="3">
    <source>
        <dbReference type="Pfam" id="PF22725"/>
    </source>
</evidence>
<dbReference type="Pfam" id="PF01408">
    <property type="entry name" value="GFO_IDH_MocA"/>
    <property type="match status" value="1"/>
</dbReference>
<dbReference type="Proteomes" id="UP000599578">
    <property type="component" value="Unassembled WGS sequence"/>
</dbReference>
<dbReference type="Gene3D" id="3.30.360.10">
    <property type="entry name" value="Dihydrodipicolinate Reductase, domain 2"/>
    <property type="match status" value="1"/>
</dbReference>
<dbReference type="InterPro" id="IPR050463">
    <property type="entry name" value="Gfo/Idh/MocA_oxidrdct_glycsds"/>
</dbReference>
<dbReference type="InterPro" id="IPR055170">
    <property type="entry name" value="GFO_IDH_MocA-like_dom"/>
</dbReference>
<dbReference type="RefSeq" id="WP_188861485.1">
    <property type="nucleotide sequence ID" value="NZ_BMLT01000007.1"/>
</dbReference>
<feature type="domain" description="Gfo/Idh/MocA-like oxidoreductase N-terminal" evidence="2">
    <location>
        <begin position="5"/>
        <end position="131"/>
    </location>
</feature>